<evidence type="ECO:0000259" key="14">
    <source>
        <dbReference type="PROSITE" id="PS50157"/>
    </source>
</evidence>
<evidence type="ECO:0000256" key="9">
    <source>
        <dbReference type="ARBA" id="ARBA00023242"/>
    </source>
</evidence>
<evidence type="ECO:0000256" key="5">
    <source>
        <dbReference type="ARBA" id="ARBA00022833"/>
    </source>
</evidence>
<dbReference type="Pfam" id="PF00096">
    <property type="entry name" value="zf-C2H2"/>
    <property type="match status" value="3"/>
</dbReference>
<evidence type="ECO:0000256" key="7">
    <source>
        <dbReference type="ARBA" id="ARBA00023038"/>
    </source>
</evidence>
<reference evidence="16" key="1">
    <citation type="journal article" date="2015" name="Nat. Commun.">
        <title>The Lingula genome provides insights into brachiopod evolution and the origin of phosphate biomineralization.</title>
        <authorList>
            <person name="Luo Y.J."/>
            <person name="Takeuchi T."/>
            <person name="Koyanagi R."/>
            <person name="Yamada L."/>
            <person name="Kanda M."/>
            <person name="Khalturina M."/>
            <person name="Fujie M."/>
            <person name="Yamasaki S.I."/>
            <person name="Endo K."/>
            <person name="Satoh N."/>
        </authorList>
    </citation>
    <scope>NUCLEOTIDE SEQUENCE</scope>
</reference>
<evidence type="ECO:0000256" key="8">
    <source>
        <dbReference type="ARBA" id="ARBA00023163"/>
    </source>
</evidence>
<dbReference type="SUPFAM" id="SSF57667">
    <property type="entry name" value="beta-beta-alpha zinc fingers"/>
    <property type="match status" value="2"/>
</dbReference>
<feature type="compositionally biased region" description="Polar residues" evidence="12">
    <location>
        <begin position="183"/>
        <end position="209"/>
    </location>
</feature>
<evidence type="ECO:0000256" key="3">
    <source>
        <dbReference type="ARBA" id="ARBA00022737"/>
    </source>
</evidence>
<evidence type="ECO:0000256" key="6">
    <source>
        <dbReference type="ARBA" id="ARBA00023015"/>
    </source>
</evidence>
<evidence type="ECO:0000256" key="2">
    <source>
        <dbReference type="ARBA" id="ARBA00022723"/>
    </source>
</evidence>
<dbReference type="PROSITE" id="PS50157">
    <property type="entry name" value="ZINC_FINGER_C2H2_2"/>
    <property type="match status" value="4"/>
</dbReference>
<dbReference type="FunFam" id="3.30.160.60:FF:000446">
    <property type="entry name" value="Zinc finger protein"/>
    <property type="match status" value="1"/>
</dbReference>
<dbReference type="PROSITE" id="PS50023">
    <property type="entry name" value="LIM_DOMAIN_2"/>
    <property type="match status" value="1"/>
</dbReference>
<dbReference type="InterPro" id="IPR050636">
    <property type="entry name" value="C2H2-ZF_domain-containing"/>
</dbReference>
<dbReference type="OrthoDB" id="3437960at2759"/>
<accession>A0A2R2MJ86</accession>
<dbReference type="InParanoid" id="A0A2R2MJ86"/>
<feature type="domain" description="C2H2-type" evidence="14">
    <location>
        <begin position="385"/>
        <end position="412"/>
    </location>
</feature>
<protein>
    <submittedName>
        <fullName evidence="16">Zinc finger protein 184-like</fullName>
    </submittedName>
</protein>
<dbReference type="GO" id="GO:0008270">
    <property type="term" value="F:zinc ion binding"/>
    <property type="evidence" value="ECO:0007669"/>
    <property type="project" value="UniProtKB-KW"/>
</dbReference>
<keyword evidence="7 11" id="KW-0440">LIM domain</keyword>
<evidence type="ECO:0000256" key="11">
    <source>
        <dbReference type="PROSITE-ProRule" id="PRU00125"/>
    </source>
</evidence>
<keyword evidence="6" id="KW-0805">Transcription regulation</keyword>
<keyword evidence="2 11" id="KW-0479">Metal-binding</keyword>
<evidence type="ECO:0000259" key="13">
    <source>
        <dbReference type="PROSITE" id="PS50023"/>
    </source>
</evidence>
<feature type="region of interest" description="Disordered" evidence="12">
    <location>
        <begin position="102"/>
        <end position="141"/>
    </location>
</feature>
<sequence length="442" mass="49729">MGIDMSRPASLSQQICQEGHLLIHMKMDIITTEDKQQNLTFRCSLCDTVLKMIDVGKLINHPVVTAIDHTSQNSQTTNQTDTNTSARESSFVDFAQDFTKTELASSERESSSAEVAQDFTKTELASSQGEREDEISERESNFNDFAVKTELVSLQGDCEDDIGLDMHVESYESVELDLGNKQENSAANSNQMQPLTNDTEAGTSSVQQIDSDKRKSNANSAAISNQMLPLTNVTEAGTSSVQHIVSDKRKSNAPSGYKEPLSKFCKSTEDRAVFQCRVSGCDKVFSSMCALQKHSRTHTGIYPFNCLECNKGFHSKSKLEDHKRANHTEEKFHCLRCDKTVSTLQGLKLHDELHGEKVHQCHVCEKSFSSRTYLSRHLRTHIACYDCNLCDKSYSSQQHLKIHMATHSDKTFTCSKCTFKTHYNHSYMRHLKTHERDPNLSA</sequence>
<keyword evidence="4 10" id="KW-0863">Zinc-finger</keyword>
<keyword evidence="15" id="KW-1185">Reference proteome</keyword>
<evidence type="ECO:0000256" key="1">
    <source>
        <dbReference type="ARBA" id="ARBA00004123"/>
    </source>
</evidence>
<dbReference type="InterPro" id="IPR001781">
    <property type="entry name" value="Znf_LIM"/>
</dbReference>
<name>A0A2R2MJ86_LINAN</name>
<proteinExistence type="predicted"/>
<dbReference type="KEGG" id="lak:112041229"/>
<reference evidence="16" key="2">
    <citation type="submission" date="2025-08" db="UniProtKB">
        <authorList>
            <consortium name="RefSeq"/>
        </authorList>
    </citation>
    <scope>IDENTIFICATION</scope>
</reference>
<keyword evidence="9" id="KW-0539">Nucleus</keyword>
<dbReference type="AlphaFoldDB" id="A0A2R2MJ86"/>
<dbReference type="Gene3D" id="3.30.160.60">
    <property type="entry name" value="Classic Zinc Finger"/>
    <property type="match status" value="4"/>
</dbReference>
<keyword evidence="5 11" id="KW-0862">Zinc</keyword>
<keyword evidence="8" id="KW-0804">Transcription</keyword>
<evidence type="ECO:0000256" key="12">
    <source>
        <dbReference type="SAM" id="MobiDB-lite"/>
    </source>
</evidence>
<evidence type="ECO:0000256" key="4">
    <source>
        <dbReference type="ARBA" id="ARBA00022771"/>
    </source>
</evidence>
<evidence type="ECO:0000313" key="15">
    <source>
        <dbReference type="Proteomes" id="UP000085678"/>
    </source>
</evidence>
<dbReference type="InterPro" id="IPR013087">
    <property type="entry name" value="Znf_C2H2_type"/>
</dbReference>
<comment type="subcellular location">
    <subcellularLocation>
        <location evidence="1">Nucleus</location>
    </subcellularLocation>
</comment>
<dbReference type="PANTHER" id="PTHR47772:SF11">
    <property type="entry name" value="C2H2-TYPE DOMAIN-CONTAINING PROTEIN"/>
    <property type="match status" value="1"/>
</dbReference>
<dbReference type="GeneID" id="112041229"/>
<dbReference type="InterPro" id="IPR036236">
    <property type="entry name" value="Znf_C2H2_sf"/>
</dbReference>
<dbReference type="PANTHER" id="PTHR47772">
    <property type="entry name" value="ZINC FINGER PROTEIN 200"/>
    <property type="match status" value="1"/>
</dbReference>
<feature type="domain" description="LIM zinc-binding" evidence="13">
    <location>
        <begin position="359"/>
        <end position="424"/>
    </location>
</feature>
<dbReference type="RefSeq" id="XP_023930286.1">
    <property type="nucleotide sequence ID" value="XM_024074518.1"/>
</dbReference>
<feature type="domain" description="C2H2-type" evidence="14">
    <location>
        <begin position="359"/>
        <end position="381"/>
    </location>
</feature>
<keyword evidence="3" id="KW-0677">Repeat</keyword>
<organism evidence="15 16">
    <name type="scientific">Lingula anatina</name>
    <name type="common">Brachiopod</name>
    <name type="synonym">Lingula unguis</name>
    <dbReference type="NCBI Taxonomy" id="7574"/>
    <lineage>
        <taxon>Eukaryota</taxon>
        <taxon>Metazoa</taxon>
        <taxon>Spiralia</taxon>
        <taxon>Lophotrochozoa</taxon>
        <taxon>Brachiopoda</taxon>
        <taxon>Linguliformea</taxon>
        <taxon>Lingulata</taxon>
        <taxon>Lingulida</taxon>
        <taxon>Linguloidea</taxon>
        <taxon>Lingulidae</taxon>
        <taxon>Lingula</taxon>
    </lineage>
</organism>
<dbReference type="GO" id="GO:0005634">
    <property type="term" value="C:nucleus"/>
    <property type="evidence" value="ECO:0007669"/>
    <property type="project" value="UniProtKB-SubCell"/>
</dbReference>
<dbReference type="Proteomes" id="UP000085678">
    <property type="component" value="Unplaced"/>
</dbReference>
<feature type="domain" description="C2H2-type" evidence="14">
    <location>
        <begin position="274"/>
        <end position="303"/>
    </location>
</feature>
<dbReference type="PROSITE" id="PS00028">
    <property type="entry name" value="ZINC_FINGER_C2H2_1"/>
    <property type="match status" value="4"/>
</dbReference>
<dbReference type="SMART" id="SM00355">
    <property type="entry name" value="ZnF_C2H2"/>
    <property type="match status" value="6"/>
</dbReference>
<feature type="region of interest" description="Disordered" evidence="12">
    <location>
        <begin position="183"/>
        <end position="223"/>
    </location>
</feature>
<evidence type="ECO:0000313" key="16">
    <source>
        <dbReference type="RefSeq" id="XP_023930286.1"/>
    </source>
</evidence>
<dbReference type="FunFam" id="3.30.160.60:FF:000870">
    <property type="entry name" value="zinc finger protein 197 isoform X1"/>
    <property type="match status" value="1"/>
</dbReference>
<gene>
    <name evidence="16" type="primary">LOC112041229</name>
</gene>
<feature type="domain" description="C2H2-type" evidence="14">
    <location>
        <begin position="304"/>
        <end position="332"/>
    </location>
</feature>
<evidence type="ECO:0000256" key="10">
    <source>
        <dbReference type="PROSITE-ProRule" id="PRU00042"/>
    </source>
</evidence>